<dbReference type="Pfam" id="PF13515">
    <property type="entry name" value="FUSC_2"/>
    <property type="match status" value="1"/>
</dbReference>
<proteinExistence type="predicted"/>
<dbReference type="RefSeq" id="WP_425308757.1">
    <property type="nucleotide sequence ID" value="NZ_CP154795.1"/>
</dbReference>
<sequence>MDRFSLQRLALRAFDVSERSLRFGRAVQRRSVARWRSRLWMITQQALAAGIAWLIAERVFGHPLPVFAAVAAILTLGSSFGQRLSRAAEVAVGVAVGVFFGDLFVILVGRGWWQVTLAVLIAMSVAIWIGARDLMVAQAGVQAVVVVIMPLPEGGVFLRWIDAVIGCALALLIATLAPTGPVRKPFDLAAAALNESADVLLEVARSLRRRDLEAGDRVLERARAVSERMAVLDDAAAEGLAVVRYSPFLRRQRRDMVDLSELVEPLDRLTRNVRVLCRRAAVLLWHSEDMPQSYLMLLEDTAAEIRGCADELSIGRLPVATRERVIRLGTEQSHLELVDSISAVVVLAQVRSILVDLLEISGMTYADARDALPDAH</sequence>
<reference evidence="7 8" key="1">
    <citation type="submission" date="2024-04" db="EMBL/GenBank/DDBJ databases">
        <title>Isolation of an actinomycete strain from pig manure.</title>
        <authorList>
            <person name="Gong T."/>
            <person name="Yu Z."/>
            <person name="An M."/>
            <person name="Wei C."/>
            <person name="Yang W."/>
            <person name="Liu L."/>
        </authorList>
    </citation>
    <scope>NUCLEOTIDE SEQUENCE [LARGE SCALE GENOMIC DNA]</scope>
    <source>
        <strain evidence="7 8">ZF39</strain>
    </source>
</reference>
<evidence type="ECO:0000256" key="5">
    <source>
        <dbReference type="SAM" id="Phobius"/>
    </source>
</evidence>
<evidence type="ECO:0000256" key="1">
    <source>
        <dbReference type="ARBA" id="ARBA00004141"/>
    </source>
</evidence>
<evidence type="ECO:0000313" key="7">
    <source>
        <dbReference type="EMBL" id="XAN07304.1"/>
    </source>
</evidence>
<feature type="transmembrane region" description="Helical" evidence="5">
    <location>
        <begin position="62"/>
        <end position="80"/>
    </location>
</feature>
<comment type="subcellular location">
    <subcellularLocation>
        <location evidence="1">Membrane</location>
        <topology evidence="1">Multi-pass membrane protein</topology>
    </subcellularLocation>
</comment>
<keyword evidence="4 5" id="KW-0472">Membrane</keyword>
<evidence type="ECO:0000256" key="4">
    <source>
        <dbReference type="ARBA" id="ARBA00023136"/>
    </source>
</evidence>
<dbReference type="Proteomes" id="UP001442841">
    <property type="component" value="Chromosome"/>
</dbReference>
<keyword evidence="8" id="KW-1185">Reference proteome</keyword>
<dbReference type="InterPro" id="IPR049453">
    <property type="entry name" value="Memb_transporter_dom"/>
</dbReference>
<feature type="transmembrane region" description="Helical" evidence="5">
    <location>
        <begin position="39"/>
        <end position="56"/>
    </location>
</feature>
<accession>A0ABZ3FMM4</accession>
<name>A0ABZ3FMM4_9ACTN</name>
<evidence type="ECO:0000256" key="3">
    <source>
        <dbReference type="ARBA" id="ARBA00022989"/>
    </source>
</evidence>
<keyword evidence="3 5" id="KW-1133">Transmembrane helix</keyword>
<protein>
    <submittedName>
        <fullName evidence="7">FUSC family protein</fullName>
    </submittedName>
</protein>
<feature type="transmembrane region" description="Helical" evidence="5">
    <location>
        <begin position="87"/>
        <end position="106"/>
    </location>
</feature>
<feature type="transmembrane region" description="Helical" evidence="5">
    <location>
        <begin position="157"/>
        <end position="177"/>
    </location>
</feature>
<evidence type="ECO:0000259" key="6">
    <source>
        <dbReference type="Pfam" id="PF13515"/>
    </source>
</evidence>
<evidence type="ECO:0000256" key="2">
    <source>
        <dbReference type="ARBA" id="ARBA00022692"/>
    </source>
</evidence>
<organism evidence="7 8">
    <name type="scientific">Ammonicoccus fulvus</name>
    <dbReference type="NCBI Taxonomy" id="3138240"/>
    <lineage>
        <taxon>Bacteria</taxon>
        <taxon>Bacillati</taxon>
        <taxon>Actinomycetota</taxon>
        <taxon>Actinomycetes</taxon>
        <taxon>Propionibacteriales</taxon>
        <taxon>Propionibacteriaceae</taxon>
        <taxon>Ammonicoccus</taxon>
    </lineage>
</organism>
<feature type="transmembrane region" description="Helical" evidence="5">
    <location>
        <begin position="112"/>
        <end position="129"/>
    </location>
</feature>
<feature type="domain" description="Integral membrane bound transporter" evidence="6">
    <location>
        <begin position="51"/>
        <end position="173"/>
    </location>
</feature>
<keyword evidence="2 5" id="KW-0812">Transmembrane</keyword>
<dbReference type="EMBL" id="CP154795">
    <property type="protein sequence ID" value="XAN07304.1"/>
    <property type="molecule type" value="Genomic_DNA"/>
</dbReference>
<gene>
    <name evidence="7" type="ORF">AADG42_08355</name>
</gene>
<evidence type="ECO:0000313" key="8">
    <source>
        <dbReference type="Proteomes" id="UP001442841"/>
    </source>
</evidence>